<sequence>MFHPAAPDIGMGEEVEEAPNRLTSHDSAEEQIY</sequence>
<proteinExistence type="predicted"/>
<keyword evidence="3" id="KW-1185">Reference proteome</keyword>
<organism evidence="2 3">
    <name type="scientific">Rhizobium subbaraonis</name>
    <dbReference type="NCBI Taxonomy" id="908946"/>
    <lineage>
        <taxon>Bacteria</taxon>
        <taxon>Pseudomonadati</taxon>
        <taxon>Pseudomonadota</taxon>
        <taxon>Alphaproteobacteria</taxon>
        <taxon>Hyphomicrobiales</taxon>
        <taxon>Rhizobiaceae</taxon>
        <taxon>Rhizobium/Agrobacterium group</taxon>
        <taxon>Rhizobium</taxon>
    </lineage>
</organism>
<feature type="region of interest" description="Disordered" evidence="1">
    <location>
        <begin position="1"/>
        <end position="33"/>
    </location>
</feature>
<dbReference type="Proteomes" id="UP000219167">
    <property type="component" value="Unassembled WGS sequence"/>
</dbReference>
<evidence type="ECO:0000313" key="3">
    <source>
        <dbReference type="Proteomes" id="UP000219167"/>
    </source>
</evidence>
<accession>A0A285USL7</accession>
<dbReference type="EMBL" id="OBQD01000013">
    <property type="protein sequence ID" value="SOC44799.1"/>
    <property type="molecule type" value="Genomic_DNA"/>
</dbReference>
<evidence type="ECO:0000256" key="1">
    <source>
        <dbReference type="SAM" id="MobiDB-lite"/>
    </source>
</evidence>
<reference evidence="2 3" key="1">
    <citation type="submission" date="2017-08" db="EMBL/GenBank/DDBJ databases">
        <authorList>
            <person name="de Groot N.N."/>
        </authorList>
    </citation>
    <scope>NUCLEOTIDE SEQUENCE [LARGE SCALE GENOMIC DNA]</scope>
    <source>
        <strain evidence="2 3">JC85</strain>
    </source>
</reference>
<gene>
    <name evidence="2" type="ORF">SAMN05892877_113107</name>
</gene>
<dbReference type="AlphaFoldDB" id="A0A285USL7"/>
<evidence type="ECO:0000313" key="2">
    <source>
        <dbReference type="EMBL" id="SOC44799.1"/>
    </source>
</evidence>
<protein>
    <submittedName>
        <fullName evidence="2">Uncharacterized protein</fullName>
    </submittedName>
</protein>
<feature type="compositionally biased region" description="Basic and acidic residues" evidence="1">
    <location>
        <begin position="23"/>
        <end position="33"/>
    </location>
</feature>
<name>A0A285USL7_9HYPH</name>